<dbReference type="PANTHER" id="PTHR41693">
    <property type="entry name" value="HEME-BINDING PROTEIN 1"/>
    <property type="match status" value="1"/>
</dbReference>
<name>A0A3Q3WF65_MOLML</name>
<proteinExistence type="predicted"/>
<feature type="chain" id="PRO_5018593740" description="Dynein heavy chain tail domain-containing protein" evidence="1">
    <location>
        <begin position="22"/>
        <end position="150"/>
    </location>
</feature>
<evidence type="ECO:0008006" key="4">
    <source>
        <dbReference type="Google" id="ProtNLM"/>
    </source>
</evidence>
<dbReference type="STRING" id="94237.ENSMMOP00000010792"/>
<reference evidence="2" key="1">
    <citation type="submission" date="2025-08" db="UniProtKB">
        <authorList>
            <consortium name="Ensembl"/>
        </authorList>
    </citation>
    <scope>IDENTIFICATION</scope>
</reference>
<sequence length="150" mass="17413">PPSLCLLKSLQHAFCAVWVSAESVNVASLHSVTRVLDAWGKRIFNEIKTLLHTEPSTLLPDYSRVRPLSESLNDLFREVALLRKRITELSQRLATLEPLWVLDCWFEQMKQLQDVVLDFLKLMNFFCRKFKQSLKGQSHYLLVKVIISDN</sequence>
<reference evidence="2" key="2">
    <citation type="submission" date="2025-09" db="UniProtKB">
        <authorList>
            <consortium name="Ensembl"/>
        </authorList>
    </citation>
    <scope>IDENTIFICATION</scope>
</reference>
<accession>A0A3Q3WF65</accession>
<keyword evidence="1" id="KW-0732">Signal</keyword>
<dbReference type="PANTHER" id="PTHR41693:SF1">
    <property type="entry name" value="SI:CH211-243A20.3"/>
    <property type="match status" value="1"/>
</dbReference>
<dbReference type="Proteomes" id="UP000261620">
    <property type="component" value="Unplaced"/>
</dbReference>
<protein>
    <recommendedName>
        <fullName evidence="4">Dynein heavy chain tail domain-containing protein</fullName>
    </recommendedName>
</protein>
<feature type="signal peptide" evidence="1">
    <location>
        <begin position="1"/>
        <end position="21"/>
    </location>
</feature>
<evidence type="ECO:0000313" key="2">
    <source>
        <dbReference type="Ensembl" id="ENSMMOP00000010792.1"/>
    </source>
</evidence>
<dbReference type="Ensembl" id="ENSMMOT00000010975.1">
    <property type="protein sequence ID" value="ENSMMOP00000010792.1"/>
    <property type="gene ID" value="ENSMMOG00000008321.1"/>
</dbReference>
<dbReference type="AlphaFoldDB" id="A0A3Q3WF65"/>
<evidence type="ECO:0000256" key="1">
    <source>
        <dbReference type="SAM" id="SignalP"/>
    </source>
</evidence>
<organism evidence="2 3">
    <name type="scientific">Mola mola</name>
    <name type="common">Ocean sunfish</name>
    <name type="synonym">Tetraodon mola</name>
    <dbReference type="NCBI Taxonomy" id="94237"/>
    <lineage>
        <taxon>Eukaryota</taxon>
        <taxon>Metazoa</taxon>
        <taxon>Chordata</taxon>
        <taxon>Craniata</taxon>
        <taxon>Vertebrata</taxon>
        <taxon>Euteleostomi</taxon>
        <taxon>Actinopterygii</taxon>
        <taxon>Neopterygii</taxon>
        <taxon>Teleostei</taxon>
        <taxon>Neoteleostei</taxon>
        <taxon>Acanthomorphata</taxon>
        <taxon>Eupercaria</taxon>
        <taxon>Tetraodontiformes</taxon>
        <taxon>Molidae</taxon>
        <taxon>Mola</taxon>
    </lineage>
</organism>
<keyword evidence="3" id="KW-1185">Reference proteome</keyword>
<evidence type="ECO:0000313" key="3">
    <source>
        <dbReference type="Proteomes" id="UP000261620"/>
    </source>
</evidence>